<dbReference type="InterPro" id="IPR012317">
    <property type="entry name" value="Poly(ADP-ribose)pol_cat_dom"/>
</dbReference>
<proteinExistence type="predicted"/>
<dbReference type="AlphaFoldDB" id="A0A1R3RJ48"/>
<accession>A0A1R3RJ48</accession>
<dbReference type="CDD" id="cd23802">
    <property type="entry name" value="UBCc_UBE2Q"/>
    <property type="match status" value="1"/>
</dbReference>
<dbReference type="Proteomes" id="UP000188318">
    <property type="component" value="Unassembled WGS sequence"/>
</dbReference>
<dbReference type="InterPro" id="IPR051838">
    <property type="entry name" value="ARTD_PARP"/>
</dbReference>
<dbReference type="Gene3D" id="3.90.228.10">
    <property type="match status" value="1"/>
</dbReference>
<evidence type="ECO:0000313" key="8">
    <source>
        <dbReference type="Proteomes" id="UP000188318"/>
    </source>
</evidence>
<dbReference type="VEuPathDB" id="FungiDB:ASPCADRAFT_515987"/>
<dbReference type="GO" id="GO:0003950">
    <property type="term" value="F:NAD+ poly-ADP-ribosyltransferase activity"/>
    <property type="evidence" value="ECO:0007669"/>
    <property type="project" value="InterPro"/>
</dbReference>
<evidence type="ECO:0000259" key="6">
    <source>
        <dbReference type="PROSITE" id="PS50127"/>
    </source>
</evidence>
<name>A0A1R3RJ48_ASPC5</name>
<dbReference type="InterPro" id="IPR000608">
    <property type="entry name" value="UBC"/>
</dbReference>
<evidence type="ECO:0000256" key="4">
    <source>
        <dbReference type="ARBA" id="ARBA00023027"/>
    </source>
</evidence>
<keyword evidence="3" id="KW-0548">Nucleotidyltransferase</keyword>
<feature type="domain" description="UBC core" evidence="6">
    <location>
        <begin position="924"/>
        <end position="1102"/>
    </location>
</feature>
<dbReference type="Gene3D" id="3.10.110.10">
    <property type="entry name" value="Ubiquitin Conjugating Enzyme"/>
    <property type="match status" value="1"/>
</dbReference>
<dbReference type="Pfam" id="PF00179">
    <property type="entry name" value="UQ_con"/>
    <property type="match status" value="1"/>
</dbReference>
<dbReference type="SUPFAM" id="SSF54495">
    <property type="entry name" value="UBC-like"/>
    <property type="match status" value="1"/>
</dbReference>
<keyword evidence="2" id="KW-0808">Transferase</keyword>
<evidence type="ECO:0000256" key="3">
    <source>
        <dbReference type="ARBA" id="ARBA00022695"/>
    </source>
</evidence>
<dbReference type="FunFam" id="3.10.110.10:FF:000107">
    <property type="entry name" value="Ubiquitin conjugating enzyme, putative"/>
    <property type="match status" value="1"/>
</dbReference>
<keyword evidence="4" id="KW-0520">NAD</keyword>
<dbReference type="SUPFAM" id="SSF56399">
    <property type="entry name" value="ADP-ribosylation"/>
    <property type="match status" value="1"/>
</dbReference>
<dbReference type="EMBL" id="KV907501">
    <property type="protein sequence ID" value="OOF94515.1"/>
    <property type="molecule type" value="Genomic_DNA"/>
</dbReference>
<evidence type="ECO:0000256" key="5">
    <source>
        <dbReference type="SAM" id="MobiDB-lite"/>
    </source>
</evidence>
<reference evidence="8" key="1">
    <citation type="journal article" date="2017" name="Genome Biol.">
        <title>Comparative genomics reveals high biological diversity and specific adaptations in the industrially and medically important fungal genus Aspergillus.</title>
        <authorList>
            <person name="de Vries R.P."/>
            <person name="Riley R."/>
            <person name="Wiebenga A."/>
            <person name="Aguilar-Osorio G."/>
            <person name="Amillis S."/>
            <person name="Uchima C.A."/>
            <person name="Anderluh G."/>
            <person name="Asadollahi M."/>
            <person name="Askin M."/>
            <person name="Barry K."/>
            <person name="Battaglia E."/>
            <person name="Bayram O."/>
            <person name="Benocci T."/>
            <person name="Braus-Stromeyer S.A."/>
            <person name="Caldana C."/>
            <person name="Canovas D."/>
            <person name="Cerqueira G.C."/>
            <person name="Chen F."/>
            <person name="Chen W."/>
            <person name="Choi C."/>
            <person name="Clum A."/>
            <person name="Dos Santos R.A."/>
            <person name="Damasio A.R."/>
            <person name="Diallinas G."/>
            <person name="Emri T."/>
            <person name="Fekete E."/>
            <person name="Flipphi M."/>
            <person name="Freyberg S."/>
            <person name="Gallo A."/>
            <person name="Gournas C."/>
            <person name="Habgood R."/>
            <person name="Hainaut M."/>
            <person name="Harispe M.L."/>
            <person name="Henrissat B."/>
            <person name="Hilden K.S."/>
            <person name="Hope R."/>
            <person name="Hossain A."/>
            <person name="Karabika E."/>
            <person name="Karaffa L."/>
            <person name="Karanyi Z."/>
            <person name="Krasevec N."/>
            <person name="Kuo A."/>
            <person name="Kusch H."/>
            <person name="LaButti K."/>
            <person name="Lagendijk E.L."/>
            <person name="Lapidus A."/>
            <person name="Levasseur A."/>
            <person name="Lindquist E."/>
            <person name="Lipzen A."/>
            <person name="Logrieco A.F."/>
            <person name="MacCabe A."/>
            <person name="Maekelae M.R."/>
            <person name="Malavazi I."/>
            <person name="Melin P."/>
            <person name="Meyer V."/>
            <person name="Mielnichuk N."/>
            <person name="Miskei M."/>
            <person name="Molnar A.P."/>
            <person name="Mule G."/>
            <person name="Ngan C.Y."/>
            <person name="Orejas M."/>
            <person name="Orosz E."/>
            <person name="Ouedraogo J.P."/>
            <person name="Overkamp K.M."/>
            <person name="Park H.-S."/>
            <person name="Perrone G."/>
            <person name="Piumi F."/>
            <person name="Punt P.J."/>
            <person name="Ram A.F."/>
            <person name="Ramon A."/>
            <person name="Rauscher S."/>
            <person name="Record E."/>
            <person name="Riano-Pachon D.M."/>
            <person name="Robert V."/>
            <person name="Roehrig J."/>
            <person name="Ruller R."/>
            <person name="Salamov A."/>
            <person name="Salih N.S."/>
            <person name="Samson R.A."/>
            <person name="Sandor E."/>
            <person name="Sanguinetti M."/>
            <person name="Schuetze T."/>
            <person name="Sepcic K."/>
            <person name="Shelest E."/>
            <person name="Sherlock G."/>
            <person name="Sophianopoulou V."/>
            <person name="Squina F.M."/>
            <person name="Sun H."/>
            <person name="Susca A."/>
            <person name="Todd R.B."/>
            <person name="Tsang A."/>
            <person name="Unkles S.E."/>
            <person name="van de Wiele N."/>
            <person name="van Rossen-Uffink D."/>
            <person name="Oliveira J.V."/>
            <person name="Vesth T.C."/>
            <person name="Visser J."/>
            <person name="Yu J.-H."/>
            <person name="Zhou M."/>
            <person name="Andersen M.R."/>
            <person name="Archer D.B."/>
            <person name="Baker S.E."/>
            <person name="Benoit I."/>
            <person name="Brakhage A.A."/>
            <person name="Braus G.H."/>
            <person name="Fischer R."/>
            <person name="Frisvad J.C."/>
            <person name="Goldman G.H."/>
            <person name="Houbraken J."/>
            <person name="Oakley B."/>
            <person name="Pocsi I."/>
            <person name="Scazzocchio C."/>
            <person name="Seiboth B."/>
            <person name="vanKuyk P.A."/>
            <person name="Wortman J."/>
            <person name="Dyer P.S."/>
            <person name="Grigoriev I.V."/>
        </authorList>
    </citation>
    <scope>NUCLEOTIDE SEQUENCE [LARGE SCALE GENOMIC DNA]</scope>
    <source>
        <strain evidence="8">ITEM 5010</strain>
    </source>
</reference>
<evidence type="ECO:0000256" key="2">
    <source>
        <dbReference type="ARBA" id="ARBA00022679"/>
    </source>
</evidence>
<dbReference type="InterPro" id="IPR016135">
    <property type="entry name" value="UBQ-conjugating_enzyme/RWD"/>
</dbReference>
<keyword evidence="8" id="KW-1185">Reference proteome</keyword>
<dbReference type="PROSITE" id="PS50127">
    <property type="entry name" value="UBC_2"/>
    <property type="match status" value="1"/>
</dbReference>
<feature type="compositionally biased region" description="Polar residues" evidence="5">
    <location>
        <begin position="826"/>
        <end position="836"/>
    </location>
</feature>
<organism evidence="7 8">
    <name type="scientific">Aspergillus carbonarius (strain ITEM 5010)</name>
    <dbReference type="NCBI Taxonomy" id="602072"/>
    <lineage>
        <taxon>Eukaryota</taxon>
        <taxon>Fungi</taxon>
        <taxon>Dikarya</taxon>
        <taxon>Ascomycota</taxon>
        <taxon>Pezizomycotina</taxon>
        <taxon>Eurotiomycetes</taxon>
        <taxon>Eurotiomycetidae</taxon>
        <taxon>Eurotiales</taxon>
        <taxon>Aspergillaceae</taxon>
        <taxon>Aspergillus</taxon>
        <taxon>Aspergillus subgen. Circumdati</taxon>
    </lineage>
</organism>
<dbReference type="PANTHER" id="PTHR21328">
    <property type="entry name" value="POLY ADP-RIBOSE POLYMERASE FAMILY, MEMBER PARP"/>
    <property type="match status" value="1"/>
</dbReference>
<dbReference type="OMA" id="WICTRYL"/>
<dbReference type="GO" id="GO:0016779">
    <property type="term" value="F:nucleotidyltransferase activity"/>
    <property type="evidence" value="ECO:0007669"/>
    <property type="project" value="UniProtKB-KW"/>
</dbReference>
<evidence type="ECO:0000256" key="1">
    <source>
        <dbReference type="ARBA" id="ARBA00022676"/>
    </source>
</evidence>
<evidence type="ECO:0000313" key="7">
    <source>
        <dbReference type="EMBL" id="OOF94515.1"/>
    </source>
</evidence>
<feature type="region of interest" description="Disordered" evidence="5">
    <location>
        <begin position="826"/>
        <end position="854"/>
    </location>
</feature>
<keyword evidence="1" id="KW-0328">Glycosyltransferase</keyword>
<protein>
    <recommendedName>
        <fullName evidence="6">UBC core domain-containing protein</fullName>
    </recommendedName>
</protein>
<dbReference type="OrthoDB" id="109543at2759"/>
<dbReference type="STRING" id="602072.A0A1R3RJ48"/>
<sequence>MPRHNLRSELSEVSLPGRLPRLSHINLDGDSTVAFTYSSPLNDEPIVFNVPILNVTEYPNNHSYFAFATTDNISKPISTVLETVQKKFERCTLATFLEGFCDCIDDAIMEDSREDSDSNCDFGASCDGSGPGDDFDASSDDENADWDEFADVPVISHCTNQKQLRADLRAAKSAGFKVGYLGDLEDTFVVSISCRVAKLGISQDAMQMWNVSPEQFLTVLLRYPKGYRGLDQIMSQSQTSPPSVHIHVGLCDTYKPTVLSVPDIVQPNILHDILCPSTSDFAPKSAIKSTFITEPMEALLNDRFLDFIKNRLEHGFSWTGAELFYNDAQGKKLNATDVRLAKYRVSEEWSNSTPNFVKGDELRQTRDSSRLSLPLIAMQYTLRRFVKCTEFCLTCYCKIDAGYEALKPYVCSTPLCLYQYMQLGMGPRLEWEIVSQPYVVDMLVSFAYARASAGKLTDFPSGLGLKVPFASSRVPEQKPWTAILNTGKMSLMTQEKHNLKVGEWVAIKADDGLFCFLKTPSLCCAVLGIHADIIELSQPIAKGFGNQNDHRPQWNQVLFMPYRAKFDDLDNLQKNQAIMALLDTLPDVLLMKSFITSGPRPEHNKSLASWIDRICPSALYVLRWIVASNQSCIVCDDDPDHQVTGMGNHMQFRLAQGSPDKESRFIQAVKSSSQGQFPTFFAWHGSPVSNWHSILRQGLNFDQILHGRAHGNGVYMARSINESQGYTGSPPLANWSQSLLGIKSAISLNEVVNAPHAFQSSSPFYVVSQLDWIQPRYLFIFCKDLTSRKKHTSKPSKVYNQDPEHTPIGTDNSAVSIPISALSFRQDQANEQASTHASRKRKVSPGWGPRVSDTSNDCDSVATLADDLCLLQSDSEDEAGEPDCVKMKRRIRAPDPRPKTNFRPGTLQPGHLKLLGAPSYATTTATQSLQRHLKVILKVQDREPLYELGWYVDATLVNTIYQWIVEFHSFDSSLPLAQDLKRNKLTSIVMEIRFPPQFPMSPPFIRVIRPRFIPFMQGGGGHVTAGGAMCMELLTSSGWLPTITMESVLLQVRLALCSTDPQPARLEYSGEYSFGESMNAYKRACQTHGWEVPHDFYRIQQA</sequence>
<dbReference type="Pfam" id="PF00644">
    <property type="entry name" value="PARP"/>
    <property type="match status" value="1"/>
</dbReference>
<gene>
    <name evidence="7" type="ORF">ASPCADRAFT_515987</name>
</gene>